<keyword evidence="1" id="KW-0479">Metal-binding</keyword>
<gene>
    <name evidence="7" type="ORF">MNOR_LOCUS1741</name>
</gene>
<feature type="non-terminal residue" evidence="7">
    <location>
        <position position="707"/>
    </location>
</feature>
<dbReference type="Pfam" id="PF13445">
    <property type="entry name" value="zf-RING_UBOX"/>
    <property type="match status" value="1"/>
</dbReference>
<organism evidence="7 8">
    <name type="scientific">Meganyctiphanes norvegica</name>
    <name type="common">Northern krill</name>
    <name type="synonym">Thysanopoda norvegica</name>
    <dbReference type="NCBI Taxonomy" id="48144"/>
    <lineage>
        <taxon>Eukaryota</taxon>
        <taxon>Metazoa</taxon>
        <taxon>Ecdysozoa</taxon>
        <taxon>Arthropoda</taxon>
        <taxon>Crustacea</taxon>
        <taxon>Multicrustacea</taxon>
        <taxon>Malacostraca</taxon>
        <taxon>Eumalacostraca</taxon>
        <taxon>Eucarida</taxon>
        <taxon>Euphausiacea</taxon>
        <taxon>Euphausiidae</taxon>
        <taxon>Meganyctiphanes</taxon>
    </lineage>
</organism>
<dbReference type="PANTHER" id="PTHR23327">
    <property type="entry name" value="RING FINGER PROTEIN 127"/>
    <property type="match status" value="1"/>
</dbReference>
<keyword evidence="2 4" id="KW-0863">Zinc-finger</keyword>
<dbReference type="InterPro" id="IPR003111">
    <property type="entry name" value="Lon_prtase_N"/>
</dbReference>
<dbReference type="SUPFAM" id="SSF48452">
    <property type="entry name" value="TPR-like"/>
    <property type="match status" value="1"/>
</dbReference>
<evidence type="ECO:0000313" key="7">
    <source>
        <dbReference type="EMBL" id="CAL4060991.1"/>
    </source>
</evidence>
<dbReference type="InterPro" id="IPR001841">
    <property type="entry name" value="Znf_RING"/>
</dbReference>
<evidence type="ECO:0008006" key="9">
    <source>
        <dbReference type="Google" id="ProtNLM"/>
    </source>
</evidence>
<evidence type="ECO:0000259" key="6">
    <source>
        <dbReference type="PROSITE" id="PS51787"/>
    </source>
</evidence>
<dbReference type="InterPro" id="IPR046336">
    <property type="entry name" value="Lon_prtase_N_sf"/>
</dbReference>
<dbReference type="Gene3D" id="2.30.130.40">
    <property type="entry name" value="LON domain-like"/>
    <property type="match status" value="1"/>
</dbReference>
<dbReference type="EMBL" id="CAXKWB010000486">
    <property type="protein sequence ID" value="CAL4060991.1"/>
    <property type="molecule type" value="Genomic_DNA"/>
</dbReference>
<evidence type="ECO:0000313" key="8">
    <source>
        <dbReference type="Proteomes" id="UP001497623"/>
    </source>
</evidence>
<reference evidence="7 8" key="1">
    <citation type="submission" date="2024-05" db="EMBL/GenBank/DDBJ databases">
        <authorList>
            <person name="Wallberg A."/>
        </authorList>
    </citation>
    <scope>NUCLEOTIDE SEQUENCE [LARGE SCALE GENOMIC DNA]</scope>
</reference>
<evidence type="ECO:0000256" key="2">
    <source>
        <dbReference type="ARBA" id="ARBA00022771"/>
    </source>
</evidence>
<dbReference type="SUPFAM" id="SSF88697">
    <property type="entry name" value="PUA domain-like"/>
    <property type="match status" value="1"/>
</dbReference>
<dbReference type="Gene3D" id="1.25.40.10">
    <property type="entry name" value="Tetratricopeptide repeat domain"/>
    <property type="match status" value="1"/>
</dbReference>
<protein>
    <recommendedName>
        <fullName evidence="9">LON peptidase N-terminal domain and RING finger protein 3</fullName>
    </recommendedName>
</protein>
<dbReference type="GO" id="GO:0005737">
    <property type="term" value="C:cytoplasm"/>
    <property type="evidence" value="ECO:0007669"/>
    <property type="project" value="UniProtKB-ARBA"/>
</dbReference>
<dbReference type="PROSITE" id="PS51787">
    <property type="entry name" value="LON_N"/>
    <property type="match status" value="1"/>
</dbReference>
<dbReference type="GO" id="GO:0008270">
    <property type="term" value="F:zinc ion binding"/>
    <property type="evidence" value="ECO:0007669"/>
    <property type="project" value="UniProtKB-KW"/>
</dbReference>
<dbReference type="PROSITE" id="PS00518">
    <property type="entry name" value="ZF_RING_1"/>
    <property type="match status" value="2"/>
</dbReference>
<dbReference type="InterPro" id="IPR017907">
    <property type="entry name" value="Znf_RING_CS"/>
</dbReference>
<evidence type="ECO:0000259" key="5">
    <source>
        <dbReference type="PROSITE" id="PS50089"/>
    </source>
</evidence>
<proteinExistence type="predicted"/>
<dbReference type="PANTHER" id="PTHR23327:SF42">
    <property type="entry name" value="LON PEPTIDASE N-TERMINAL DOMAIN AND RING FINGER PROTEIN C14F5.10C"/>
    <property type="match status" value="1"/>
</dbReference>
<feature type="domain" description="Lon N-terminal" evidence="6">
    <location>
        <begin position="489"/>
        <end position="693"/>
    </location>
</feature>
<dbReference type="InterPro" id="IPR011990">
    <property type="entry name" value="TPR-like_helical_dom_sf"/>
</dbReference>
<dbReference type="SMART" id="SM00464">
    <property type="entry name" value="LON"/>
    <property type="match status" value="1"/>
</dbReference>
<sequence length="707" mass="80469">MSLEISSSGDLFRILSSDMYDTLLKERGPNLDLYLSYAIHLSGTGKISDTLEVLLHTYRLYNMTTDKISQIVGKLVDYLRTEARDNGNLTSTRNVFSCPSCLGVLCDPITLPCGHTYCRRCLLRDNLKTCKVCQTKLRGFEVDKVKHNVVVGSLVQRWWRGDVQGVQLRTQGNKLVKEKQLGKALEVYTEAAILAPSDHLLLSNRSHILHVLGRSKEALTDAEAAIRCRPDWAKGYYRRAAAQQSLGHHEDTVVSYMVCAVLEDSIGLSSIKGELSKALHWLFSWHTQGRKGSLPLMNKIHSAFPSRDVSGSCVSLPLSTDNSDDEGAISDEGSDTGIKRHYPRFYSPCSSSHTTVEEVPMLRRIIDKYHLEVEKVKKSTPEYERQADPNNFNKDDVECALCFRYLYQPVTTPCGHSFCRNCLDRCLDHSTNCPLCKTSLREYLAERRSAVTEFLDVAMQTVMRGDYDERQFIHERELDELAAAGKDAEHEIPIFVATLAIPTISCPLHVFEPRYRLMIRRCMESGTREFGMCMPKEECESGYANYGTMLEIRDVEYTPDGRSIVNTVGGRRFKIKTKSVKDGYNTATVEFLEDAKISESNLSEFKKLHDKVHQQASKWFEQIESLTKRRIISHYGNMPPLEVDYCTLKNGPAWTWWIVAILPLDSRIQLSILQEIMLKRRLGIIQRILCYIMEQQQSRRGNALPQT</sequence>
<dbReference type="InterPro" id="IPR027370">
    <property type="entry name" value="Znf-RING_euk"/>
</dbReference>
<dbReference type="InterPro" id="IPR013083">
    <property type="entry name" value="Znf_RING/FYVE/PHD"/>
</dbReference>
<keyword evidence="8" id="KW-1185">Reference proteome</keyword>
<dbReference type="SMART" id="SM00028">
    <property type="entry name" value="TPR"/>
    <property type="match status" value="3"/>
</dbReference>
<dbReference type="GO" id="GO:0061630">
    <property type="term" value="F:ubiquitin protein ligase activity"/>
    <property type="evidence" value="ECO:0007669"/>
    <property type="project" value="TreeGrafter"/>
</dbReference>
<evidence type="ECO:0000256" key="4">
    <source>
        <dbReference type="PROSITE-ProRule" id="PRU00175"/>
    </source>
</evidence>
<dbReference type="AlphaFoldDB" id="A0AAV2PMR5"/>
<dbReference type="CDD" id="cd16513">
    <property type="entry name" value="RING-HC_LONFs_rpt1"/>
    <property type="match status" value="1"/>
</dbReference>
<accession>A0AAV2PMR5</accession>
<evidence type="ECO:0000256" key="3">
    <source>
        <dbReference type="ARBA" id="ARBA00022833"/>
    </source>
</evidence>
<dbReference type="InterPro" id="IPR019734">
    <property type="entry name" value="TPR_rpt"/>
</dbReference>
<dbReference type="SUPFAM" id="SSF57850">
    <property type="entry name" value="RING/U-box"/>
    <property type="match status" value="2"/>
</dbReference>
<dbReference type="Proteomes" id="UP001497623">
    <property type="component" value="Unassembled WGS sequence"/>
</dbReference>
<feature type="domain" description="RING-type" evidence="5">
    <location>
        <begin position="399"/>
        <end position="437"/>
    </location>
</feature>
<feature type="domain" description="RING-type" evidence="5">
    <location>
        <begin position="98"/>
        <end position="134"/>
    </location>
</feature>
<comment type="caution">
    <text evidence="7">The sequence shown here is derived from an EMBL/GenBank/DDBJ whole genome shotgun (WGS) entry which is preliminary data.</text>
</comment>
<evidence type="ECO:0000256" key="1">
    <source>
        <dbReference type="ARBA" id="ARBA00022723"/>
    </source>
</evidence>
<name>A0AAV2PMR5_MEGNR</name>
<keyword evidence="3" id="KW-0862">Zinc</keyword>
<dbReference type="CDD" id="cd16514">
    <property type="entry name" value="RING-HC_LONFs_rpt2"/>
    <property type="match status" value="1"/>
</dbReference>
<dbReference type="PROSITE" id="PS50089">
    <property type="entry name" value="ZF_RING_2"/>
    <property type="match status" value="2"/>
</dbReference>
<dbReference type="InterPro" id="IPR015947">
    <property type="entry name" value="PUA-like_sf"/>
</dbReference>
<dbReference type="Pfam" id="PF02190">
    <property type="entry name" value="LON_substr_bdg"/>
    <property type="match status" value="1"/>
</dbReference>
<dbReference type="Pfam" id="PF13923">
    <property type="entry name" value="zf-C3HC4_2"/>
    <property type="match status" value="1"/>
</dbReference>
<dbReference type="SMART" id="SM00184">
    <property type="entry name" value="RING"/>
    <property type="match status" value="2"/>
</dbReference>
<dbReference type="Gene3D" id="3.30.40.10">
    <property type="entry name" value="Zinc/RING finger domain, C3HC4 (zinc finger)"/>
    <property type="match status" value="2"/>
</dbReference>